<dbReference type="EMBL" id="JAIWYP010000011">
    <property type="protein sequence ID" value="KAH3733224.1"/>
    <property type="molecule type" value="Genomic_DNA"/>
</dbReference>
<reference evidence="6" key="2">
    <citation type="submission" date="2020-11" db="EMBL/GenBank/DDBJ databases">
        <authorList>
            <person name="McCartney M.A."/>
            <person name="Auch B."/>
            <person name="Kono T."/>
            <person name="Mallez S."/>
            <person name="Becker A."/>
            <person name="Gohl D.M."/>
            <person name="Silverstein K.A.T."/>
            <person name="Koren S."/>
            <person name="Bechman K.B."/>
            <person name="Herman A."/>
            <person name="Abrahante J.E."/>
            <person name="Garbe J."/>
        </authorList>
    </citation>
    <scope>NUCLEOTIDE SEQUENCE</scope>
    <source>
        <strain evidence="6">Duluth1</strain>
        <tissue evidence="6">Whole animal</tissue>
    </source>
</reference>
<dbReference type="GO" id="GO:0005634">
    <property type="term" value="C:nucleus"/>
    <property type="evidence" value="ECO:0007669"/>
    <property type="project" value="TreeGrafter"/>
</dbReference>
<evidence type="ECO:0000313" key="7">
    <source>
        <dbReference type="Proteomes" id="UP000828390"/>
    </source>
</evidence>
<sequence>MRTSQASVGDWQALYKTVYNATSLKEVCRVLSQSVHIFRKITETFSDDLHRITNYISKIVDFPESSLQSRFVVKTGVDEQLDHKKRIFSQLPEVMSKVAQEELNKLKDFVTECSVLYIPQIGYLLAIPESGITDLTKLGDNYGIEGLTFVFSSNNVYNYRSPATRDLDSMLGDTKCDITDMETAIMYRLQDIVLEHSRVLLATLDLAAELDCLLALAACAREYKYVRPTITEENVIEIEGGRHPIQELCCSTFVPNDVQSNSEYGRIKVLTGPNACGKSIYLKQVALIVFMAQIGSFVPAEEAHIGLVDRIYTRVRSLESVSVGLSTFMIDINQMSEALRNAGENSLCIVDEFGKGTDMIDGLAILCASIKHWVGQGTSCPHVLVSTHFHTMIQRHLLPRSPLIKYLTLETLENGVELVFLYQLVEGQTSFSYACHVAAQAGLPSDIVKRGIEVSELLRQCKPVQRVDTLDTDTQNKRCEAIVQQFLALDIETADIKAFLSQCVLPTFEGKL</sequence>
<dbReference type="PANTHER" id="PTHR11361">
    <property type="entry name" value="DNA MISMATCH REPAIR PROTEIN MUTS FAMILY MEMBER"/>
    <property type="match status" value="1"/>
</dbReference>
<dbReference type="InterPro" id="IPR000432">
    <property type="entry name" value="DNA_mismatch_repair_MutS_C"/>
</dbReference>
<dbReference type="PROSITE" id="PS00486">
    <property type="entry name" value="DNA_MISMATCH_REPAIR_2"/>
    <property type="match status" value="1"/>
</dbReference>
<dbReference type="SMART" id="SM00533">
    <property type="entry name" value="MUTSd"/>
    <property type="match status" value="1"/>
</dbReference>
<dbReference type="Proteomes" id="UP000828390">
    <property type="component" value="Unassembled WGS sequence"/>
</dbReference>
<organism evidence="6 7">
    <name type="scientific">Dreissena polymorpha</name>
    <name type="common">Zebra mussel</name>
    <name type="synonym">Mytilus polymorpha</name>
    <dbReference type="NCBI Taxonomy" id="45954"/>
    <lineage>
        <taxon>Eukaryota</taxon>
        <taxon>Metazoa</taxon>
        <taxon>Spiralia</taxon>
        <taxon>Lophotrochozoa</taxon>
        <taxon>Mollusca</taxon>
        <taxon>Bivalvia</taxon>
        <taxon>Autobranchia</taxon>
        <taxon>Heteroconchia</taxon>
        <taxon>Euheterodonta</taxon>
        <taxon>Imparidentia</taxon>
        <taxon>Neoheterodontei</taxon>
        <taxon>Myida</taxon>
        <taxon>Dreissenoidea</taxon>
        <taxon>Dreissenidae</taxon>
        <taxon>Dreissena</taxon>
    </lineage>
</organism>
<keyword evidence="4" id="KW-0238">DNA-binding</keyword>
<dbReference type="Pfam" id="PF00488">
    <property type="entry name" value="MutS_V"/>
    <property type="match status" value="1"/>
</dbReference>
<evidence type="ECO:0000256" key="1">
    <source>
        <dbReference type="ARBA" id="ARBA00006271"/>
    </source>
</evidence>
<gene>
    <name evidence="6" type="ORF">DPMN_039649</name>
</gene>
<comment type="caution">
    <text evidence="6">The sequence shown here is derived from an EMBL/GenBank/DDBJ whole genome shotgun (WGS) entry which is preliminary data.</text>
</comment>
<dbReference type="Gene3D" id="1.10.1420.10">
    <property type="match status" value="2"/>
</dbReference>
<keyword evidence="7" id="KW-1185">Reference proteome</keyword>
<dbReference type="Gene3D" id="3.40.50.300">
    <property type="entry name" value="P-loop containing nucleotide triphosphate hydrolases"/>
    <property type="match status" value="1"/>
</dbReference>
<dbReference type="GO" id="GO:0051026">
    <property type="term" value="P:chiasma assembly"/>
    <property type="evidence" value="ECO:0007669"/>
    <property type="project" value="TreeGrafter"/>
</dbReference>
<protein>
    <recommendedName>
        <fullName evidence="5">DNA mismatch repair proteins mutS family domain-containing protein</fullName>
    </recommendedName>
</protein>
<proteinExistence type="inferred from homology"/>
<evidence type="ECO:0000256" key="4">
    <source>
        <dbReference type="ARBA" id="ARBA00023125"/>
    </source>
</evidence>
<accession>A0A9D4HUG5</accession>
<keyword evidence="3" id="KW-0067">ATP-binding</keyword>
<dbReference type="GO" id="GO:0006298">
    <property type="term" value="P:mismatch repair"/>
    <property type="evidence" value="ECO:0007669"/>
    <property type="project" value="InterPro"/>
</dbReference>
<dbReference type="InterPro" id="IPR036187">
    <property type="entry name" value="DNA_mismatch_repair_MutS_sf"/>
</dbReference>
<dbReference type="PANTHER" id="PTHR11361:SF20">
    <property type="entry name" value="MUTS PROTEIN HOMOLOG 5"/>
    <property type="match status" value="1"/>
</dbReference>
<dbReference type="InterPro" id="IPR007696">
    <property type="entry name" value="DNA_mismatch_repair_MutS_core"/>
</dbReference>
<evidence type="ECO:0000256" key="3">
    <source>
        <dbReference type="ARBA" id="ARBA00022840"/>
    </source>
</evidence>
<dbReference type="GO" id="GO:0030983">
    <property type="term" value="F:mismatched DNA binding"/>
    <property type="evidence" value="ECO:0007669"/>
    <property type="project" value="InterPro"/>
</dbReference>
<evidence type="ECO:0000256" key="2">
    <source>
        <dbReference type="ARBA" id="ARBA00022741"/>
    </source>
</evidence>
<evidence type="ECO:0000259" key="5">
    <source>
        <dbReference type="PROSITE" id="PS00486"/>
    </source>
</evidence>
<dbReference type="GO" id="GO:0140664">
    <property type="term" value="F:ATP-dependent DNA damage sensor activity"/>
    <property type="evidence" value="ECO:0007669"/>
    <property type="project" value="InterPro"/>
</dbReference>
<dbReference type="FunFam" id="3.40.50.300:FF:000820">
    <property type="entry name" value="MutS homolog 5 (E. coli)"/>
    <property type="match status" value="1"/>
</dbReference>
<dbReference type="SMART" id="SM00534">
    <property type="entry name" value="MUTSac"/>
    <property type="match status" value="1"/>
</dbReference>
<reference evidence="6" key="1">
    <citation type="journal article" date="2019" name="bioRxiv">
        <title>The Genome of the Zebra Mussel, Dreissena polymorpha: A Resource for Invasive Species Research.</title>
        <authorList>
            <person name="McCartney M.A."/>
            <person name="Auch B."/>
            <person name="Kono T."/>
            <person name="Mallez S."/>
            <person name="Zhang Y."/>
            <person name="Obille A."/>
            <person name="Becker A."/>
            <person name="Abrahante J.E."/>
            <person name="Garbe J."/>
            <person name="Badalamenti J.P."/>
            <person name="Herman A."/>
            <person name="Mangelson H."/>
            <person name="Liachko I."/>
            <person name="Sullivan S."/>
            <person name="Sone E.D."/>
            <person name="Koren S."/>
            <person name="Silverstein K.A.T."/>
            <person name="Beckman K.B."/>
            <person name="Gohl D.M."/>
        </authorList>
    </citation>
    <scope>NUCLEOTIDE SEQUENCE</scope>
    <source>
        <strain evidence="6">Duluth1</strain>
        <tissue evidence="6">Whole animal</tissue>
    </source>
</reference>
<evidence type="ECO:0000313" key="6">
    <source>
        <dbReference type="EMBL" id="KAH3733224.1"/>
    </source>
</evidence>
<keyword evidence="2" id="KW-0547">Nucleotide-binding</keyword>
<feature type="domain" description="DNA mismatch repair proteins mutS family" evidence="5">
    <location>
        <begin position="346"/>
        <end position="362"/>
    </location>
</feature>
<dbReference type="SUPFAM" id="SSF48334">
    <property type="entry name" value="DNA repair protein MutS, domain III"/>
    <property type="match status" value="1"/>
</dbReference>
<dbReference type="CDD" id="cd03281">
    <property type="entry name" value="ABC_MSH5_euk"/>
    <property type="match status" value="1"/>
</dbReference>
<dbReference type="SUPFAM" id="SSF52540">
    <property type="entry name" value="P-loop containing nucleoside triphosphate hydrolases"/>
    <property type="match status" value="1"/>
</dbReference>
<name>A0A9D4HUG5_DREPO</name>
<dbReference type="InterPro" id="IPR027417">
    <property type="entry name" value="P-loop_NTPase"/>
</dbReference>
<dbReference type="GO" id="GO:0005524">
    <property type="term" value="F:ATP binding"/>
    <property type="evidence" value="ECO:0007669"/>
    <property type="project" value="UniProtKB-KW"/>
</dbReference>
<dbReference type="AlphaFoldDB" id="A0A9D4HUG5"/>
<dbReference type="InterPro" id="IPR045076">
    <property type="entry name" value="MutS"/>
</dbReference>
<comment type="similarity">
    <text evidence="1">Belongs to the DNA mismatch repair MutS family.</text>
</comment>